<dbReference type="SUPFAM" id="SSF52540">
    <property type="entry name" value="P-loop containing nucleoside triphosphate hydrolases"/>
    <property type="match status" value="1"/>
</dbReference>
<dbReference type="EMBL" id="CACRUE010000045">
    <property type="protein sequence ID" value="VYU56933.1"/>
    <property type="molecule type" value="Genomic_DNA"/>
</dbReference>
<sequence>MLSIVNSCNLIGIDGFIVNVEVDITRGMPCFNIVGLASIEIKEAKERVKSAIINSGFEFPAKRIVVNLSPADIKKEGSLLDLPISIGLLINYIQKEKSYFDETIFVGELSLDGSLKKVRGILPIVLSAKQKGYKRIFIPHENLKESSYVDGIEIIPVKNLRECINYINGKIDLDLSSMLYKNTSIQEEKYEEDFGDVKGNYFVKRGLEIAAAGNHNVMLIGPPGSGKTMMARRIKTIMPDLDKDEMMEISKIYSIAGLINNNIGIINKRPFRAPHHSATNVSLIGGGAKAIPGEIVLAHRGVLFLDEIAEFNKKTLEMLRQPIEDGEINLSRLKFYVKYPCNILIIAAMNPCPCGYFMSNIECKCTEYEMTRYRNKVSGPLLDRFDIFLDVVPIEFGEFKDNNFTETSKTIKNRVQEAKNIQRKRFENSDIKNNNEIKSYQINKYCKLDEDASKIAKKIFTKYNLSNRSYTKLLKTARTIADLDLCKDINKNHLLEAFSYRKGYYKYFK</sequence>
<dbReference type="InterPro" id="IPR045006">
    <property type="entry name" value="CHLI-like"/>
</dbReference>
<dbReference type="NCBIfam" id="TIGR00368">
    <property type="entry name" value="YifB family Mg chelatase-like AAA ATPase"/>
    <property type="match status" value="1"/>
</dbReference>
<dbReference type="InterPro" id="IPR004482">
    <property type="entry name" value="Mg_chelat-rel"/>
</dbReference>
<dbReference type="Pfam" id="PF13335">
    <property type="entry name" value="Mg_chelatase_C"/>
    <property type="match status" value="1"/>
</dbReference>
<dbReference type="InterPro" id="IPR000523">
    <property type="entry name" value="Mg_chelatse_chII-like_cat_dom"/>
</dbReference>
<keyword evidence="3" id="KW-0067">ATP-binding</keyword>
<dbReference type="InterPro" id="IPR025158">
    <property type="entry name" value="Mg_chelat-rel_C"/>
</dbReference>
<dbReference type="PRINTS" id="PR01657">
    <property type="entry name" value="MCMFAMILY"/>
</dbReference>
<dbReference type="RefSeq" id="WP_022072478.1">
    <property type="nucleotide sequence ID" value="NZ_BAABYO010000001.1"/>
</dbReference>
<dbReference type="InterPro" id="IPR020568">
    <property type="entry name" value="Ribosomal_Su5_D2-typ_SF"/>
</dbReference>
<name>A0A6N3FZV4_9FIRM</name>
<dbReference type="GO" id="GO:0005524">
    <property type="term" value="F:ATP binding"/>
    <property type="evidence" value="ECO:0007669"/>
    <property type="project" value="UniProtKB-KW"/>
</dbReference>
<dbReference type="PANTHER" id="PTHR32039:SF7">
    <property type="entry name" value="COMPETENCE PROTEIN COMM"/>
    <property type="match status" value="1"/>
</dbReference>
<accession>A0A6N3FZV4</accession>
<dbReference type="InterPro" id="IPR001208">
    <property type="entry name" value="MCM_dom"/>
</dbReference>
<dbReference type="Pfam" id="PF13541">
    <property type="entry name" value="ChlI"/>
    <property type="match status" value="1"/>
</dbReference>
<evidence type="ECO:0000313" key="5">
    <source>
        <dbReference type="EMBL" id="VYU56933.1"/>
    </source>
</evidence>
<evidence type="ECO:0000259" key="4">
    <source>
        <dbReference type="SMART" id="SM00382"/>
    </source>
</evidence>
<feature type="domain" description="AAA+ ATPase" evidence="4">
    <location>
        <begin position="213"/>
        <end position="395"/>
    </location>
</feature>
<evidence type="ECO:0000256" key="2">
    <source>
        <dbReference type="ARBA" id="ARBA00022741"/>
    </source>
</evidence>
<protein>
    <submittedName>
        <fullName evidence="5">Competence protein ComM</fullName>
    </submittedName>
</protein>
<dbReference type="GO" id="GO:0003677">
    <property type="term" value="F:DNA binding"/>
    <property type="evidence" value="ECO:0007669"/>
    <property type="project" value="InterPro"/>
</dbReference>
<dbReference type="AlphaFoldDB" id="A0A6N3FZV4"/>
<dbReference type="Gene3D" id="3.40.50.300">
    <property type="entry name" value="P-loop containing nucleotide triphosphate hydrolases"/>
    <property type="match status" value="1"/>
</dbReference>
<dbReference type="InterPro" id="IPR003593">
    <property type="entry name" value="AAA+_ATPase"/>
</dbReference>
<gene>
    <name evidence="5" type="primary">comM</name>
    <name evidence="5" type="ORF">IBLFYP30_00631</name>
</gene>
<dbReference type="Pfam" id="PF01078">
    <property type="entry name" value="Mg_chelatase"/>
    <property type="match status" value="1"/>
</dbReference>
<evidence type="ECO:0000256" key="1">
    <source>
        <dbReference type="ARBA" id="ARBA00006354"/>
    </source>
</evidence>
<keyword evidence="2" id="KW-0547">Nucleotide-binding</keyword>
<evidence type="ECO:0000256" key="3">
    <source>
        <dbReference type="ARBA" id="ARBA00022840"/>
    </source>
</evidence>
<dbReference type="SUPFAM" id="SSF54211">
    <property type="entry name" value="Ribosomal protein S5 domain 2-like"/>
    <property type="match status" value="1"/>
</dbReference>
<comment type="similarity">
    <text evidence="1">Belongs to the Mg-chelatase subunits D/I family. ComM subfamily.</text>
</comment>
<dbReference type="InterPro" id="IPR014721">
    <property type="entry name" value="Ribsml_uS5_D2-typ_fold_subgr"/>
</dbReference>
<dbReference type="PANTHER" id="PTHR32039">
    <property type="entry name" value="MAGNESIUM-CHELATASE SUBUNIT CHLI"/>
    <property type="match status" value="1"/>
</dbReference>
<reference evidence="5" key="1">
    <citation type="submission" date="2019-11" db="EMBL/GenBank/DDBJ databases">
        <authorList>
            <person name="Feng L."/>
        </authorList>
    </citation>
    <scope>NUCLEOTIDE SEQUENCE</scope>
    <source>
        <strain evidence="5">IbartlettiiLFYP30</strain>
    </source>
</reference>
<dbReference type="Gene3D" id="3.30.230.10">
    <property type="match status" value="1"/>
</dbReference>
<dbReference type="InterPro" id="IPR027417">
    <property type="entry name" value="P-loop_NTPase"/>
</dbReference>
<proteinExistence type="inferred from homology"/>
<dbReference type="SMART" id="SM00382">
    <property type="entry name" value="AAA"/>
    <property type="match status" value="1"/>
</dbReference>
<organism evidence="5">
    <name type="scientific">Intestinibacter bartlettii</name>
    <dbReference type="NCBI Taxonomy" id="261299"/>
    <lineage>
        <taxon>Bacteria</taxon>
        <taxon>Bacillati</taxon>
        <taxon>Bacillota</taxon>
        <taxon>Clostridia</taxon>
        <taxon>Peptostreptococcales</taxon>
        <taxon>Peptostreptococcaceae</taxon>
        <taxon>Intestinibacter</taxon>
    </lineage>
</organism>